<dbReference type="Proteomes" id="UP000703269">
    <property type="component" value="Unassembled WGS sequence"/>
</dbReference>
<proteinExistence type="predicted"/>
<name>A0A9P3G4L9_9APHY</name>
<evidence type="ECO:0000313" key="6">
    <source>
        <dbReference type="EMBL" id="GJE88193.1"/>
    </source>
</evidence>
<dbReference type="Gene3D" id="6.10.140.2220">
    <property type="match status" value="1"/>
</dbReference>
<evidence type="ECO:0000256" key="4">
    <source>
        <dbReference type="PROSITE-ProRule" id="PRU00134"/>
    </source>
</evidence>
<feature type="domain" description="MYND-type" evidence="5">
    <location>
        <begin position="281"/>
        <end position="333"/>
    </location>
</feature>
<gene>
    <name evidence="6" type="ORF">PsYK624_042760</name>
</gene>
<evidence type="ECO:0000256" key="3">
    <source>
        <dbReference type="ARBA" id="ARBA00022833"/>
    </source>
</evidence>
<evidence type="ECO:0000256" key="1">
    <source>
        <dbReference type="ARBA" id="ARBA00022723"/>
    </source>
</evidence>
<accession>A0A9P3G4L9</accession>
<keyword evidence="1" id="KW-0479">Metal-binding</keyword>
<keyword evidence="7" id="KW-1185">Reference proteome</keyword>
<evidence type="ECO:0000256" key="2">
    <source>
        <dbReference type="ARBA" id="ARBA00022771"/>
    </source>
</evidence>
<dbReference type="PROSITE" id="PS50865">
    <property type="entry name" value="ZF_MYND_2"/>
    <property type="match status" value="1"/>
</dbReference>
<keyword evidence="2 4" id="KW-0863">Zinc-finger</keyword>
<evidence type="ECO:0000313" key="7">
    <source>
        <dbReference type="Proteomes" id="UP000703269"/>
    </source>
</evidence>
<dbReference type="AlphaFoldDB" id="A0A9P3G4L9"/>
<dbReference type="InterPro" id="IPR002893">
    <property type="entry name" value="Znf_MYND"/>
</dbReference>
<keyword evidence="3" id="KW-0862">Zinc</keyword>
<evidence type="ECO:0000259" key="5">
    <source>
        <dbReference type="PROSITE" id="PS50865"/>
    </source>
</evidence>
<dbReference type="SUPFAM" id="SSF144232">
    <property type="entry name" value="HIT/MYND zinc finger-like"/>
    <property type="match status" value="1"/>
</dbReference>
<reference evidence="6 7" key="1">
    <citation type="submission" date="2021-08" db="EMBL/GenBank/DDBJ databases">
        <title>Draft Genome Sequence of Phanerochaete sordida strain YK-624.</title>
        <authorList>
            <person name="Mori T."/>
            <person name="Dohra H."/>
            <person name="Suzuki T."/>
            <person name="Kawagishi H."/>
            <person name="Hirai H."/>
        </authorList>
    </citation>
    <scope>NUCLEOTIDE SEQUENCE [LARGE SCALE GENOMIC DNA]</scope>
    <source>
        <strain evidence="6 7">YK-624</strain>
    </source>
</reference>
<dbReference type="Pfam" id="PF01753">
    <property type="entry name" value="zf-MYND"/>
    <property type="match status" value="1"/>
</dbReference>
<sequence length="502" mass="56234">MPQRFPLLRLAFPCRVPGMPSEYSSLLGWERAWENTFTLVYGITGEDPSQQIWSELIARHDRSAQCMGTALMGQAALGLPQRQAELGIELMDAFSRRDFESQWRAYTHQERQGIILEGLRRAAETAGRQCSLAGANRFFCPDASLKRLADADAESFLELAKSLLPSNLDHLGISSIAVPHPIIEQIFSSAAHSPQVLNEGIWNGFINGARSIYLTELVSQILRVFRDEALRPLFSCTAQRLKRKFTKYNLTPELAGDNPIARKLLKMAFDECRTSTAEPICAACFKTKDALPAYREYKRCARCAKRDREVLYCSRECQISHWKEGKPPHQEDCGRTDEEVAAAAKRRVVLPPAPWLPKVDPGFTCPPALLYQLMTLRRDKGKDLVYVIFGSEPGNDIAVRMPQDTEGARARRAQFLVLRNRAFGNADPDAVRALFALLSEQLRITSEDDVEYTRRVPKLRRQLEGEYGVDVGEAPMPLSAVPQATPGEIGELALLLCPDSLD</sequence>
<dbReference type="EMBL" id="BPQB01000008">
    <property type="protein sequence ID" value="GJE88193.1"/>
    <property type="molecule type" value="Genomic_DNA"/>
</dbReference>
<organism evidence="6 7">
    <name type="scientific">Phanerochaete sordida</name>
    <dbReference type="NCBI Taxonomy" id="48140"/>
    <lineage>
        <taxon>Eukaryota</taxon>
        <taxon>Fungi</taxon>
        <taxon>Dikarya</taxon>
        <taxon>Basidiomycota</taxon>
        <taxon>Agaricomycotina</taxon>
        <taxon>Agaricomycetes</taxon>
        <taxon>Polyporales</taxon>
        <taxon>Phanerochaetaceae</taxon>
        <taxon>Phanerochaete</taxon>
    </lineage>
</organism>
<dbReference type="OrthoDB" id="3020010at2759"/>
<dbReference type="GO" id="GO:0008270">
    <property type="term" value="F:zinc ion binding"/>
    <property type="evidence" value="ECO:0007669"/>
    <property type="project" value="UniProtKB-KW"/>
</dbReference>
<protein>
    <submittedName>
        <fullName evidence="6">Zinc finger MYND domain-containing protein</fullName>
    </submittedName>
</protein>
<comment type="caution">
    <text evidence="6">The sequence shown here is derived from an EMBL/GenBank/DDBJ whole genome shotgun (WGS) entry which is preliminary data.</text>
</comment>